<dbReference type="AlphaFoldDB" id="A0A7D5EST8"/>
<keyword evidence="2" id="KW-0472">Membrane</keyword>
<dbReference type="EMBL" id="CP058316">
    <property type="protein sequence ID" value="QLD12305.1"/>
    <property type="molecule type" value="Genomic_DNA"/>
</dbReference>
<proteinExistence type="predicted"/>
<evidence type="ECO:0000256" key="2">
    <source>
        <dbReference type="SAM" id="Phobius"/>
    </source>
</evidence>
<dbReference type="InterPro" id="IPR036890">
    <property type="entry name" value="HATPase_C_sf"/>
</dbReference>
<feature type="region of interest" description="Disordered" evidence="1">
    <location>
        <begin position="215"/>
        <end position="234"/>
    </location>
</feature>
<feature type="compositionally biased region" description="Pro residues" evidence="1">
    <location>
        <begin position="223"/>
        <end position="232"/>
    </location>
</feature>
<evidence type="ECO:0000313" key="4">
    <source>
        <dbReference type="Proteomes" id="UP000509638"/>
    </source>
</evidence>
<name>A0A7D5EST8_9MICO</name>
<dbReference type="RefSeq" id="WP_178012946.1">
    <property type="nucleotide sequence ID" value="NZ_CP058316.1"/>
</dbReference>
<gene>
    <name evidence="3" type="ORF">HW566_11285</name>
</gene>
<evidence type="ECO:0000313" key="3">
    <source>
        <dbReference type="EMBL" id="QLD12305.1"/>
    </source>
</evidence>
<feature type="transmembrane region" description="Helical" evidence="2">
    <location>
        <begin position="265"/>
        <end position="285"/>
    </location>
</feature>
<feature type="transmembrane region" description="Helical" evidence="2">
    <location>
        <begin position="324"/>
        <end position="342"/>
    </location>
</feature>
<dbReference type="Gene3D" id="3.30.565.10">
    <property type="entry name" value="Histidine kinase-like ATPase, C-terminal domain"/>
    <property type="match status" value="1"/>
</dbReference>
<dbReference type="Proteomes" id="UP000509638">
    <property type="component" value="Chromosome"/>
</dbReference>
<accession>A0A7D5EST8</accession>
<keyword evidence="2" id="KW-0812">Transmembrane</keyword>
<keyword evidence="2" id="KW-1133">Transmembrane helix</keyword>
<organism evidence="3 4">
    <name type="scientific">Microbacterium oleivorans</name>
    <dbReference type="NCBI Taxonomy" id="273677"/>
    <lineage>
        <taxon>Bacteria</taxon>
        <taxon>Bacillati</taxon>
        <taxon>Actinomycetota</taxon>
        <taxon>Actinomycetes</taxon>
        <taxon>Micrococcales</taxon>
        <taxon>Microbacteriaceae</taxon>
        <taxon>Microbacterium</taxon>
    </lineage>
</organism>
<sequence length="556" mass="57409">MTIWWNAVTGGAFFTRWSAALSLLVAGVFSVPSIGGTGLESYLRGALVATLGWVPLAVLVLPAVLAERRLRARPARAVVVLGSLALAAIARSGINDAISALLFDIVPHGSALARVATNLVTAFALLSIVAMITSRHAAARAAAERLRAARERVEVAGAARDAFARASDRELRRAGARLRASRERMLAGTVDFDGVRAFADEVRDVSHGLDRRLRAEPDAASVPPGPPVPVESPPLSHRLVPTPWLVTGPLYAIACLPFAVAAGGIGVALGGILAGIAVDLAAGVATRRWARPPGRGATFALVWLAAGIAMAGATYVLLPGIGTLGLVPVPAVPVVAVLVSLCRDALARAHADERAAAAGLAEVARQAALADRRLHEPLRRAIEALHGRAQGACVVFGAIVDEHDPAPDDLARFRARTDAAFDELTSPVLAPAVSGRAALEHLLEVWRPVIRVESRVSAAATAMLDTHAAADGIASVVNEALVNAVKHSGARRAAIDLDRTPAGDLRLRVAAPGRLAAVSRRGLGTAAARVYQDGGDVVLEAVVAVASLSPRAATAG</sequence>
<protein>
    <submittedName>
        <fullName evidence="3">ATPase</fullName>
    </submittedName>
</protein>
<feature type="transmembrane region" description="Helical" evidence="2">
    <location>
        <begin position="46"/>
        <end position="66"/>
    </location>
</feature>
<feature type="transmembrane region" description="Helical" evidence="2">
    <location>
        <begin position="78"/>
        <end position="103"/>
    </location>
</feature>
<evidence type="ECO:0000256" key="1">
    <source>
        <dbReference type="SAM" id="MobiDB-lite"/>
    </source>
</evidence>
<feature type="transmembrane region" description="Helical" evidence="2">
    <location>
        <begin position="115"/>
        <end position="133"/>
    </location>
</feature>
<feature type="transmembrane region" description="Helical" evidence="2">
    <location>
        <begin position="297"/>
        <end position="318"/>
    </location>
</feature>
<reference evidence="3 4" key="1">
    <citation type="submission" date="2020-06" db="EMBL/GenBank/DDBJ databases">
        <authorList>
            <person name="Jo H."/>
        </authorList>
    </citation>
    <scope>NUCLEOTIDE SEQUENCE [LARGE SCALE GENOMIC DNA]</scope>
    <source>
        <strain evidence="3 4">I46</strain>
    </source>
</reference>